<gene>
    <name evidence="1" type="ORF">F8D52_17005</name>
</gene>
<name>A0A5N4BME6_9FLAO</name>
<dbReference type="SUPFAM" id="SSF52540">
    <property type="entry name" value="P-loop containing nucleoside triphosphate hydrolases"/>
    <property type="match status" value="1"/>
</dbReference>
<accession>A0A5N4BME6</accession>
<organism evidence="1 2">
    <name type="scientific">Chryseobacterium viscerum</name>
    <dbReference type="NCBI Taxonomy" id="1037377"/>
    <lineage>
        <taxon>Bacteria</taxon>
        <taxon>Pseudomonadati</taxon>
        <taxon>Bacteroidota</taxon>
        <taxon>Flavobacteriia</taxon>
        <taxon>Flavobacteriales</taxon>
        <taxon>Weeksellaceae</taxon>
        <taxon>Chryseobacterium group</taxon>
        <taxon>Chryseobacterium</taxon>
    </lineage>
</organism>
<proteinExistence type="predicted"/>
<reference evidence="1 2" key="1">
    <citation type="journal article" date="2019" name="Stand. Genomic Sci.">
        <title>Draft Whole-Genome Sequence of a Novel Chryseobacterium viscerum Strain Isolated from Fresh Water at Dripping Springs, New Mexico.</title>
        <authorList>
            <person name="Kyndt J.A."/>
            <person name="Moore T.C."/>
        </authorList>
    </citation>
    <scope>NUCLEOTIDE SEQUENCE [LARGE SCALE GENOMIC DNA]</scope>
    <source>
        <strain evidence="1 2">DPS</strain>
    </source>
</reference>
<dbReference type="Pfam" id="PF13671">
    <property type="entry name" value="AAA_33"/>
    <property type="match status" value="1"/>
</dbReference>
<evidence type="ECO:0000313" key="2">
    <source>
        <dbReference type="Proteomes" id="UP000326384"/>
    </source>
</evidence>
<dbReference type="PANTHER" id="PTHR12083">
    <property type="entry name" value="BIFUNCTIONAL POLYNUCLEOTIDE PHOSPHATASE/KINASE"/>
    <property type="match status" value="1"/>
</dbReference>
<dbReference type="EMBL" id="VTPV01000010">
    <property type="protein sequence ID" value="KAB1229599.1"/>
    <property type="molecule type" value="Genomic_DNA"/>
</dbReference>
<comment type="caution">
    <text evidence="1">The sequence shown here is derived from an EMBL/GenBank/DDBJ whole genome shotgun (WGS) entry which is preliminary data.</text>
</comment>
<protein>
    <submittedName>
        <fullName evidence="1">AAA family ATPase</fullName>
    </submittedName>
</protein>
<evidence type="ECO:0000313" key="1">
    <source>
        <dbReference type="EMBL" id="KAB1229599.1"/>
    </source>
</evidence>
<dbReference type="Proteomes" id="UP000326384">
    <property type="component" value="Unassembled WGS sequence"/>
</dbReference>
<dbReference type="InterPro" id="IPR027417">
    <property type="entry name" value="P-loop_NTPase"/>
</dbReference>
<dbReference type="InterPro" id="IPR017101">
    <property type="entry name" value="P-loop_ATP/GTP-bd_All4644_prd"/>
</dbReference>
<keyword evidence="2" id="KW-1185">Reference proteome</keyword>
<dbReference type="PIRSF" id="PIRSF037081">
    <property type="entry name" value="P-loop_All4644_prd"/>
    <property type="match status" value="1"/>
</dbReference>
<sequence>MEMNILIGIPASGKSSFYKELFFNSHIRISMDLLNTRNKEGKLLHYCFETQSKMVIDNTNVTKESRKKYIEFAQQNKYEVIGYYFDTNVQDCMERNKNRKDSINEIGIKAKYKELEKPLFNEGFDKIFNVKIVDQKFEINDYEI</sequence>
<dbReference type="PANTHER" id="PTHR12083:SF9">
    <property type="entry name" value="BIFUNCTIONAL POLYNUCLEOTIDE PHOSPHATASE_KINASE"/>
    <property type="match status" value="1"/>
</dbReference>
<dbReference type="Gene3D" id="3.40.50.300">
    <property type="entry name" value="P-loop containing nucleotide triphosphate hydrolases"/>
    <property type="match status" value="1"/>
</dbReference>
<dbReference type="RefSeq" id="WP_152290739.1">
    <property type="nucleotide sequence ID" value="NZ_VTPV01000010.1"/>
</dbReference>